<protein>
    <submittedName>
        <fullName evidence="2">Uncharacterized protein</fullName>
    </submittedName>
</protein>
<evidence type="ECO:0000313" key="2">
    <source>
        <dbReference type="EMBL" id="CEK64028.1"/>
    </source>
</evidence>
<feature type="non-terminal residue" evidence="2">
    <location>
        <position position="123"/>
    </location>
</feature>
<keyword evidence="1" id="KW-0472">Membrane</keyword>
<evidence type="ECO:0000256" key="1">
    <source>
        <dbReference type="SAM" id="Phobius"/>
    </source>
</evidence>
<keyword evidence="1" id="KW-1133">Transmembrane helix</keyword>
<sequence length="123" mass="14585">SRRKQYLFNIILFTLSRNTIYNITYIVLAKYRCDMEWLYSLFPTETYYNITLFLSILSCDKLWTEKSEGYAERDSAESIVKIVHEEKAEGVLEYIVKFFSSLEAEESQVKEYFNSENSEHIAS</sequence>
<name>A0A0B6Z685_9EUPU</name>
<organism evidence="2">
    <name type="scientific">Arion vulgaris</name>
    <dbReference type="NCBI Taxonomy" id="1028688"/>
    <lineage>
        <taxon>Eukaryota</taxon>
        <taxon>Metazoa</taxon>
        <taxon>Spiralia</taxon>
        <taxon>Lophotrochozoa</taxon>
        <taxon>Mollusca</taxon>
        <taxon>Gastropoda</taxon>
        <taxon>Heterobranchia</taxon>
        <taxon>Euthyneura</taxon>
        <taxon>Panpulmonata</taxon>
        <taxon>Eupulmonata</taxon>
        <taxon>Stylommatophora</taxon>
        <taxon>Helicina</taxon>
        <taxon>Arionoidea</taxon>
        <taxon>Arionidae</taxon>
        <taxon>Arion</taxon>
    </lineage>
</organism>
<dbReference type="AlphaFoldDB" id="A0A0B6Z685"/>
<keyword evidence="1" id="KW-0812">Transmembrane</keyword>
<feature type="transmembrane region" description="Helical" evidence="1">
    <location>
        <begin position="6"/>
        <end position="28"/>
    </location>
</feature>
<feature type="non-terminal residue" evidence="2">
    <location>
        <position position="1"/>
    </location>
</feature>
<proteinExistence type="predicted"/>
<accession>A0A0B6Z685</accession>
<dbReference type="EMBL" id="HACG01017163">
    <property type="protein sequence ID" value="CEK64028.1"/>
    <property type="molecule type" value="Transcribed_RNA"/>
</dbReference>
<reference evidence="2" key="1">
    <citation type="submission" date="2014-12" db="EMBL/GenBank/DDBJ databases">
        <title>Insight into the proteome of Arion vulgaris.</title>
        <authorList>
            <person name="Aradska J."/>
            <person name="Bulat T."/>
            <person name="Smidak R."/>
            <person name="Sarate P."/>
            <person name="Gangsoo J."/>
            <person name="Sialana F."/>
            <person name="Bilban M."/>
            <person name="Lubec G."/>
        </authorList>
    </citation>
    <scope>NUCLEOTIDE SEQUENCE</scope>
    <source>
        <tissue evidence="2">Skin</tissue>
    </source>
</reference>
<gene>
    <name evidence="2" type="primary">ORF50416</name>
</gene>